<keyword evidence="6" id="KW-0547">Nucleotide-binding</keyword>
<comment type="caution">
    <text evidence="6">The sequence shown here is derived from an EMBL/GenBank/DDBJ whole genome shotgun (WGS) entry which is preliminary data.</text>
</comment>
<dbReference type="InterPro" id="IPR038718">
    <property type="entry name" value="SNF2-like_sf"/>
</dbReference>
<evidence type="ECO:0000259" key="4">
    <source>
        <dbReference type="PROSITE" id="PS51192"/>
    </source>
</evidence>
<evidence type="ECO:0000256" key="2">
    <source>
        <dbReference type="PROSITE-ProRule" id="PRU00325"/>
    </source>
</evidence>
<dbReference type="SMART" id="SM00487">
    <property type="entry name" value="DEXDc"/>
    <property type="match status" value="1"/>
</dbReference>
<sequence length="1121" mass="127800">MNDLFNDPGACVLAPFGPAQLDAGFIARHVHEGIGEDAWAGATLVARELQMGQAVLTASSTAFNYPEVSVQLHADKLALTCTCDTTLPYALCAHQARALYTIAYKDELRLFFDPATRQRMLRPYAAPYGLQDEATLDNWFEVSYEKQQLQVKPRQAGLFAVTPEITHDLKALLLPDPQTLLPIKLHQPAGRQLFVVLRQHKYYKQVCTELYTADTTAAGKLKNPLQALAPLPLAWESDRADELKFYTALAKFQNNIAAHTSATDLEGLKAIARNPLGLRFYAHNNRSSDNVVANALEAITLGSLAQDLRIQVEWQAPFYRIHASIVIDGMPYALRDVKMRFDYFVQIDHALHLVSHYPFLKVMDFFRRHHYEISVHGSKFALFQQEVLSKLEDFISIQYPPAMAPVQDAPPPSREWLLYLSDLDNYILLTPVIRYGTVEIPVRTKRVLYTPGENGQAMTLHRDAASETAFIALLTRQHFDFPEQLENSLPYFYLPRLEFLEQDWFLDAFENWRAHGITVMGFSQLKNITVNPHKPKIEIKVTSGINWFNTAVNVTFDRRKASLPQLHKAVRNKSRFVQLDDGTQGILPEEWISRFARYFDAGTVVDENILTSKVNFSAIADLYDAANLDENVQQELDKYHRFLNDTTRIAAVPVPEGLQGQLRAYQQQGLNWLNFLDDLNFGGCLADDMGLGKSLQIIAFILLQRTKVTQNTNLLVVPTSLVFNWEAELYKFAPSIKVLTHYGPQRDRKTQDYSRYELVITTYGTLMADINYLRKYTFNYAFLDESQLIKNPNSQRYKAVRLLQARNRIVITGTPVENNTFDLYGQLSFACPGLLGSKQFFKDVYAFPIDKFKDNEHVAILQRKVAPFILRRTKEQVAAELPQKTEMVQFCPMGDEQWQVYQQYEKEFRDFLEGINNEDLAKHAMHILSSLTKLRQICDSPLLLKEEKLYGEGAAKIEMLLKQIESKSTRHKILVFSQFVGMLELVEQALKNRNIPYTMLTGSTRNRERVVQSFQDEEMVRVFLVSLKAGGVGLNLTAADYVYLLDPWWNPAVENQAIDRVYRIGQTKNVVAVRLICPGTIEEKLLKLQEHKKELAGSLVKADGELLQAMSKAELLQLVAL</sequence>
<evidence type="ECO:0000259" key="3">
    <source>
        <dbReference type="PROSITE" id="PS50966"/>
    </source>
</evidence>
<keyword evidence="2" id="KW-0862">Zinc</keyword>
<proteinExistence type="predicted"/>
<dbReference type="Gene3D" id="3.40.50.10810">
    <property type="entry name" value="Tandem AAA-ATPase domain"/>
    <property type="match status" value="1"/>
</dbReference>
<dbReference type="InterPro" id="IPR049730">
    <property type="entry name" value="SNF2/RAD54-like_C"/>
</dbReference>
<dbReference type="PROSITE" id="PS51194">
    <property type="entry name" value="HELICASE_CTER"/>
    <property type="match status" value="1"/>
</dbReference>
<dbReference type="Pfam" id="PF08455">
    <property type="entry name" value="SNF2_assoc"/>
    <property type="match status" value="1"/>
</dbReference>
<dbReference type="PANTHER" id="PTHR10799">
    <property type="entry name" value="SNF2/RAD54 HELICASE FAMILY"/>
    <property type="match status" value="1"/>
</dbReference>
<dbReference type="InterPro" id="IPR014001">
    <property type="entry name" value="Helicase_ATP-bd"/>
</dbReference>
<dbReference type="PROSITE" id="PS51192">
    <property type="entry name" value="HELICASE_ATP_BIND_1"/>
    <property type="match status" value="1"/>
</dbReference>
<dbReference type="InterPro" id="IPR000330">
    <property type="entry name" value="SNF2_N"/>
</dbReference>
<dbReference type="InterPro" id="IPR007527">
    <property type="entry name" value="Znf_SWIM"/>
</dbReference>
<dbReference type="Gene3D" id="3.40.50.300">
    <property type="entry name" value="P-loop containing nucleotide triphosphate hydrolases"/>
    <property type="match status" value="1"/>
</dbReference>
<accession>A0A2T7BD56</accession>
<keyword evidence="2" id="KW-0863">Zinc-finger</keyword>
<gene>
    <name evidence="6" type="ORF">DCC81_21735</name>
</gene>
<keyword evidence="7" id="KW-1185">Reference proteome</keyword>
<dbReference type="EMBL" id="QCYK01000003">
    <property type="protein sequence ID" value="PUZ23029.1"/>
    <property type="molecule type" value="Genomic_DNA"/>
</dbReference>
<dbReference type="InterPro" id="IPR027417">
    <property type="entry name" value="P-loop_NTPase"/>
</dbReference>
<keyword evidence="6" id="KW-0347">Helicase</keyword>
<dbReference type="GO" id="GO:0004386">
    <property type="term" value="F:helicase activity"/>
    <property type="evidence" value="ECO:0007669"/>
    <property type="project" value="UniProtKB-KW"/>
</dbReference>
<dbReference type="Pfam" id="PF00176">
    <property type="entry name" value="SNF2-rel_dom"/>
    <property type="match status" value="1"/>
</dbReference>
<dbReference type="InterPro" id="IPR013663">
    <property type="entry name" value="Helicase_SWF/SNF/SWI_bac"/>
</dbReference>
<dbReference type="Proteomes" id="UP000244450">
    <property type="component" value="Unassembled WGS sequence"/>
</dbReference>
<dbReference type="PROSITE" id="PS50966">
    <property type="entry name" value="ZF_SWIM"/>
    <property type="match status" value="1"/>
</dbReference>
<evidence type="ECO:0000313" key="7">
    <source>
        <dbReference type="Proteomes" id="UP000244450"/>
    </source>
</evidence>
<feature type="domain" description="Helicase C-terminal" evidence="5">
    <location>
        <begin position="956"/>
        <end position="1107"/>
    </location>
</feature>
<reference evidence="6 7" key="1">
    <citation type="submission" date="2018-04" db="EMBL/GenBank/DDBJ databases">
        <title>Chitinophaga fuyangensis sp. nov., isolated from soil in a chemical factory.</title>
        <authorList>
            <person name="Chen K."/>
        </authorList>
    </citation>
    <scope>NUCLEOTIDE SEQUENCE [LARGE SCALE GENOMIC DNA]</scope>
    <source>
        <strain evidence="6 7">LY-1</strain>
    </source>
</reference>
<dbReference type="SMART" id="SM00490">
    <property type="entry name" value="HELICc"/>
    <property type="match status" value="1"/>
</dbReference>
<dbReference type="GO" id="GO:0016787">
    <property type="term" value="F:hydrolase activity"/>
    <property type="evidence" value="ECO:0007669"/>
    <property type="project" value="UniProtKB-KW"/>
</dbReference>
<dbReference type="InterPro" id="IPR001650">
    <property type="entry name" value="Helicase_C-like"/>
</dbReference>
<dbReference type="GO" id="GO:0008270">
    <property type="term" value="F:zinc ion binding"/>
    <property type="evidence" value="ECO:0007669"/>
    <property type="project" value="UniProtKB-KW"/>
</dbReference>
<evidence type="ECO:0000256" key="1">
    <source>
        <dbReference type="ARBA" id="ARBA00022801"/>
    </source>
</evidence>
<keyword evidence="1" id="KW-0378">Hydrolase</keyword>
<dbReference type="GO" id="GO:0005524">
    <property type="term" value="F:ATP binding"/>
    <property type="evidence" value="ECO:0007669"/>
    <property type="project" value="InterPro"/>
</dbReference>
<dbReference type="OrthoDB" id="9760715at2"/>
<evidence type="ECO:0000313" key="6">
    <source>
        <dbReference type="EMBL" id="PUZ23029.1"/>
    </source>
</evidence>
<dbReference type="RefSeq" id="WP_108688773.1">
    <property type="nucleotide sequence ID" value="NZ_QCYK01000003.1"/>
</dbReference>
<feature type="domain" description="Helicase ATP-binding" evidence="4">
    <location>
        <begin position="674"/>
        <end position="833"/>
    </location>
</feature>
<protein>
    <submittedName>
        <fullName evidence="6">DNA helicase</fullName>
    </submittedName>
</protein>
<name>A0A2T7BD56_9BACT</name>
<dbReference type="SUPFAM" id="SSF52540">
    <property type="entry name" value="P-loop containing nucleoside triphosphate hydrolases"/>
    <property type="match status" value="2"/>
</dbReference>
<dbReference type="Pfam" id="PF00271">
    <property type="entry name" value="Helicase_C"/>
    <property type="match status" value="1"/>
</dbReference>
<dbReference type="AlphaFoldDB" id="A0A2T7BD56"/>
<feature type="domain" description="SWIM-type" evidence="3">
    <location>
        <begin position="66"/>
        <end position="103"/>
    </location>
</feature>
<keyword evidence="2" id="KW-0479">Metal-binding</keyword>
<dbReference type="CDD" id="cd18793">
    <property type="entry name" value="SF2_C_SNF"/>
    <property type="match status" value="1"/>
</dbReference>
<evidence type="ECO:0000259" key="5">
    <source>
        <dbReference type="PROSITE" id="PS51194"/>
    </source>
</evidence>
<keyword evidence="6" id="KW-0067">ATP-binding</keyword>
<organism evidence="6 7">
    <name type="scientific">Chitinophaga parva</name>
    <dbReference type="NCBI Taxonomy" id="2169414"/>
    <lineage>
        <taxon>Bacteria</taxon>
        <taxon>Pseudomonadati</taxon>
        <taxon>Bacteroidota</taxon>
        <taxon>Chitinophagia</taxon>
        <taxon>Chitinophagales</taxon>
        <taxon>Chitinophagaceae</taxon>
        <taxon>Chitinophaga</taxon>
    </lineage>
</organism>